<evidence type="ECO:0000256" key="3">
    <source>
        <dbReference type="ARBA" id="ARBA00022490"/>
    </source>
</evidence>
<evidence type="ECO:0000256" key="1">
    <source>
        <dbReference type="ARBA" id="ARBA00004138"/>
    </source>
</evidence>
<dbReference type="InterPro" id="IPR027012">
    <property type="entry name" value="Enkurin_dom"/>
</dbReference>
<evidence type="ECO:0000313" key="9">
    <source>
        <dbReference type="EMBL" id="CAK0811036.1"/>
    </source>
</evidence>
<accession>A0ABN9QXE7</accession>
<evidence type="ECO:0000256" key="5">
    <source>
        <dbReference type="ARBA" id="ARBA00023273"/>
    </source>
</evidence>
<evidence type="ECO:0000256" key="7">
    <source>
        <dbReference type="SAM" id="MobiDB-lite"/>
    </source>
</evidence>
<reference evidence="9" key="1">
    <citation type="submission" date="2023-10" db="EMBL/GenBank/DDBJ databases">
        <authorList>
            <person name="Chen Y."/>
            <person name="Shah S."/>
            <person name="Dougan E. K."/>
            <person name="Thang M."/>
            <person name="Chan C."/>
        </authorList>
    </citation>
    <scope>NUCLEOTIDE SEQUENCE [LARGE SCALE GENOMIC DNA]</scope>
</reference>
<comment type="caution">
    <text evidence="9">The sequence shown here is derived from an EMBL/GenBank/DDBJ whole genome shotgun (WGS) entry which is preliminary data.</text>
</comment>
<keyword evidence="10" id="KW-1185">Reference proteome</keyword>
<feature type="compositionally biased region" description="Polar residues" evidence="7">
    <location>
        <begin position="63"/>
        <end position="84"/>
    </location>
</feature>
<evidence type="ECO:0000313" key="10">
    <source>
        <dbReference type="Proteomes" id="UP001189429"/>
    </source>
</evidence>
<dbReference type="PANTHER" id="PTHR21490">
    <property type="entry name" value="ENKURIN-RELATED"/>
    <property type="match status" value="1"/>
</dbReference>
<keyword evidence="5" id="KW-0966">Cell projection</keyword>
<protein>
    <recommendedName>
        <fullName evidence="8">Enkurin domain-containing protein</fullName>
    </recommendedName>
</protein>
<keyword evidence="6" id="KW-0175">Coiled coil</keyword>
<sequence length="307" mass="33410">WLEARCLRLPCALPSRAASGIDGGGLRRPRRPVDVYQLVPPPAPVKQRPRKYVSQHDPKLPPTASTFVPSGTTAGTVSNVSGDATTKPVADLPGRTFGKPPGASAPDPSNRPQGKTAKVATLSEVKKSNPVLLQPSQLKAKLKPDVPKKADAPVMNLVSSKNFVVANAVEAILAVPRKGSDGDRDYLRKDDFGKTPKYLSRVKANIDDEKNYIANLMQQQEEAARARERPLDEAEREQLVNGLKEKWEAVAAQQTVPIHGPPDEARRATDQEEGANGGGARPDREGHREAEQEKHHNSHRLLRRACS</sequence>
<feature type="compositionally biased region" description="Basic and acidic residues" evidence="7">
    <location>
        <begin position="261"/>
        <end position="270"/>
    </location>
</feature>
<feature type="compositionally biased region" description="Basic and acidic residues" evidence="7">
    <location>
        <begin position="281"/>
        <end position="295"/>
    </location>
</feature>
<feature type="non-terminal residue" evidence="9">
    <location>
        <position position="1"/>
    </location>
</feature>
<dbReference type="InterPro" id="IPR052102">
    <property type="entry name" value="Enkurin_domain-protein"/>
</dbReference>
<feature type="region of interest" description="Disordered" evidence="7">
    <location>
        <begin position="18"/>
        <end position="116"/>
    </location>
</feature>
<evidence type="ECO:0000256" key="6">
    <source>
        <dbReference type="SAM" id="Coils"/>
    </source>
</evidence>
<keyword evidence="4" id="KW-0206">Cytoskeleton</keyword>
<feature type="coiled-coil region" evidence="6">
    <location>
        <begin position="199"/>
        <end position="237"/>
    </location>
</feature>
<feature type="compositionally biased region" description="Basic residues" evidence="7">
    <location>
        <begin position="296"/>
        <end position="307"/>
    </location>
</feature>
<feature type="region of interest" description="Disordered" evidence="7">
    <location>
        <begin position="248"/>
        <end position="307"/>
    </location>
</feature>
<evidence type="ECO:0000259" key="8">
    <source>
        <dbReference type="Pfam" id="PF13864"/>
    </source>
</evidence>
<comment type="subcellular location">
    <subcellularLocation>
        <location evidence="1">Cell projection</location>
        <location evidence="1">Cilium</location>
    </subcellularLocation>
    <subcellularLocation>
        <location evidence="2">Cytoplasm</location>
        <location evidence="2">Cytoskeleton</location>
    </subcellularLocation>
</comment>
<evidence type="ECO:0000256" key="2">
    <source>
        <dbReference type="ARBA" id="ARBA00004245"/>
    </source>
</evidence>
<feature type="domain" description="Enkurin" evidence="8">
    <location>
        <begin position="193"/>
        <end position="253"/>
    </location>
</feature>
<evidence type="ECO:0000256" key="4">
    <source>
        <dbReference type="ARBA" id="ARBA00023212"/>
    </source>
</evidence>
<dbReference type="Proteomes" id="UP001189429">
    <property type="component" value="Unassembled WGS sequence"/>
</dbReference>
<dbReference type="PANTHER" id="PTHR21490:SF0">
    <property type="entry name" value="ENKURIN"/>
    <property type="match status" value="1"/>
</dbReference>
<dbReference type="Pfam" id="PF13864">
    <property type="entry name" value="Enkurin"/>
    <property type="match status" value="1"/>
</dbReference>
<gene>
    <name evidence="9" type="ORF">PCOR1329_LOCUS15792</name>
</gene>
<dbReference type="EMBL" id="CAUYUJ010004803">
    <property type="protein sequence ID" value="CAK0811036.1"/>
    <property type="molecule type" value="Genomic_DNA"/>
</dbReference>
<keyword evidence="3" id="KW-0963">Cytoplasm</keyword>
<name>A0ABN9QXE7_9DINO</name>
<organism evidence="9 10">
    <name type="scientific">Prorocentrum cordatum</name>
    <dbReference type="NCBI Taxonomy" id="2364126"/>
    <lineage>
        <taxon>Eukaryota</taxon>
        <taxon>Sar</taxon>
        <taxon>Alveolata</taxon>
        <taxon>Dinophyceae</taxon>
        <taxon>Prorocentrales</taxon>
        <taxon>Prorocentraceae</taxon>
        <taxon>Prorocentrum</taxon>
    </lineage>
</organism>
<proteinExistence type="predicted"/>